<evidence type="ECO:0000313" key="2">
    <source>
        <dbReference type="Proteomes" id="UP001141806"/>
    </source>
</evidence>
<protein>
    <submittedName>
        <fullName evidence="1">Uncharacterized protein</fullName>
    </submittedName>
</protein>
<reference evidence="1" key="1">
    <citation type="journal article" date="2023" name="Plant J.">
        <title>The genome of the king protea, Protea cynaroides.</title>
        <authorList>
            <person name="Chang J."/>
            <person name="Duong T.A."/>
            <person name="Schoeman C."/>
            <person name="Ma X."/>
            <person name="Roodt D."/>
            <person name="Barker N."/>
            <person name="Li Z."/>
            <person name="Van de Peer Y."/>
            <person name="Mizrachi E."/>
        </authorList>
    </citation>
    <scope>NUCLEOTIDE SEQUENCE</scope>
    <source>
        <tissue evidence="1">Young leaves</tissue>
    </source>
</reference>
<accession>A0A9Q0HCV3</accession>
<keyword evidence="2" id="KW-1185">Reference proteome</keyword>
<name>A0A9Q0HCV3_9MAGN</name>
<dbReference type="AlphaFoldDB" id="A0A9Q0HCV3"/>
<evidence type="ECO:0000313" key="1">
    <source>
        <dbReference type="EMBL" id="KAJ4964236.1"/>
    </source>
</evidence>
<organism evidence="1 2">
    <name type="scientific">Protea cynaroides</name>
    <dbReference type="NCBI Taxonomy" id="273540"/>
    <lineage>
        <taxon>Eukaryota</taxon>
        <taxon>Viridiplantae</taxon>
        <taxon>Streptophyta</taxon>
        <taxon>Embryophyta</taxon>
        <taxon>Tracheophyta</taxon>
        <taxon>Spermatophyta</taxon>
        <taxon>Magnoliopsida</taxon>
        <taxon>Proteales</taxon>
        <taxon>Proteaceae</taxon>
        <taxon>Protea</taxon>
    </lineage>
</organism>
<sequence length="121" mass="13977">MNPIFYHSSDSKWCRPEINTPDHYIKPYLSQEVEKKKFSHSIVFRVSAAQSIQGCGGVVEVAVYQLSVHYLDPWQLLTHWIILFRLRRSLGAPPHQLLPKNGGMQLKRGLMLGHAQQDPQW</sequence>
<proteinExistence type="predicted"/>
<comment type="caution">
    <text evidence="1">The sequence shown here is derived from an EMBL/GenBank/DDBJ whole genome shotgun (WGS) entry which is preliminary data.</text>
</comment>
<dbReference type="EMBL" id="JAMYWD010000008">
    <property type="protein sequence ID" value="KAJ4964236.1"/>
    <property type="molecule type" value="Genomic_DNA"/>
</dbReference>
<gene>
    <name evidence="1" type="ORF">NE237_024175</name>
</gene>
<dbReference type="Proteomes" id="UP001141806">
    <property type="component" value="Unassembled WGS sequence"/>
</dbReference>